<evidence type="ECO:0000256" key="6">
    <source>
        <dbReference type="ARBA" id="ARBA00022989"/>
    </source>
</evidence>
<keyword evidence="8 9" id="KW-0472">Membrane</keyword>
<dbReference type="PROSITE" id="PS50920">
    <property type="entry name" value="SOLCAR"/>
    <property type="match status" value="3"/>
</dbReference>
<evidence type="ECO:0000256" key="8">
    <source>
        <dbReference type="ARBA" id="ARBA00023136"/>
    </source>
</evidence>
<keyword evidence="5" id="KW-0677">Repeat</keyword>
<feature type="repeat" description="Solcar" evidence="9">
    <location>
        <begin position="3"/>
        <end position="89"/>
    </location>
</feature>
<dbReference type="GO" id="GO:0031966">
    <property type="term" value="C:mitochondrial membrane"/>
    <property type="evidence" value="ECO:0007669"/>
    <property type="project" value="UniProtKB-SubCell"/>
</dbReference>
<accession>A0A7S0Z784</accession>
<evidence type="ECO:0000256" key="5">
    <source>
        <dbReference type="ARBA" id="ARBA00022737"/>
    </source>
</evidence>
<dbReference type="AlphaFoldDB" id="A0A7S0Z784"/>
<dbReference type="PANTHER" id="PTHR45624">
    <property type="entry name" value="MITOCHONDRIAL BASIC AMINO ACIDS TRANSPORTER-RELATED"/>
    <property type="match status" value="1"/>
</dbReference>
<keyword evidence="4 9" id="KW-0812">Transmembrane</keyword>
<evidence type="ECO:0000256" key="1">
    <source>
        <dbReference type="ARBA" id="ARBA00004225"/>
    </source>
</evidence>
<evidence type="ECO:0000313" key="11">
    <source>
        <dbReference type="EMBL" id="CAD8810841.1"/>
    </source>
</evidence>
<feature type="repeat" description="Solcar" evidence="9">
    <location>
        <begin position="211"/>
        <end position="298"/>
    </location>
</feature>
<dbReference type="InterPro" id="IPR018108">
    <property type="entry name" value="MCP_transmembrane"/>
</dbReference>
<sequence>MTRDARDDLAAGIAAGATCTIVGHPFDTVKVLMQRRASGGAALSALGTSRELYAHRGVRGFYAGVAAPMIGASTETAFNYVAYHRARAYALGGESSGASSATQRALASAFAGAFAGAAMSVILTPFELVKCRTQVGFGNGSVMRCASDVVRAHGVFGLFRGFSHTTIREVACGAAYFCAWDVTQSLVPRARLGAFDSASVALDAPREALAFEAMAAVACGGASGVVAWSAALPLDNAKTLFQCSNPGDAHDLPPMKLLAHIYRTKGIAGLYAGARPILARAFPANAAQWLAFEAASRALRDRRQRAVADDDRIDA</sequence>
<comment type="similarity">
    <text evidence="2 10">Belongs to the mitochondrial carrier (TC 2.A.29) family.</text>
</comment>
<name>A0A7S0Z784_9CHLO</name>
<evidence type="ECO:0008006" key="12">
    <source>
        <dbReference type="Google" id="ProtNLM"/>
    </source>
</evidence>
<dbReference type="Gene3D" id="1.50.40.10">
    <property type="entry name" value="Mitochondrial carrier domain"/>
    <property type="match status" value="1"/>
</dbReference>
<dbReference type="InterPro" id="IPR050567">
    <property type="entry name" value="Mitochondrial_Carrier"/>
</dbReference>
<evidence type="ECO:0000256" key="9">
    <source>
        <dbReference type="PROSITE-ProRule" id="PRU00282"/>
    </source>
</evidence>
<protein>
    <recommendedName>
        <fullName evidence="12">Mitochondrial carrier protein</fullName>
    </recommendedName>
</protein>
<proteinExistence type="inferred from homology"/>
<dbReference type="GO" id="GO:1990575">
    <property type="term" value="P:mitochondrial L-ornithine transmembrane transport"/>
    <property type="evidence" value="ECO:0007669"/>
    <property type="project" value="TreeGrafter"/>
</dbReference>
<evidence type="ECO:0000256" key="10">
    <source>
        <dbReference type="RuleBase" id="RU000488"/>
    </source>
</evidence>
<evidence type="ECO:0000256" key="3">
    <source>
        <dbReference type="ARBA" id="ARBA00022448"/>
    </source>
</evidence>
<comment type="subcellular location">
    <subcellularLocation>
        <location evidence="1">Mitochondrion membrane</location>
        <topology evidence="1">Multi-pass membrane protein</topology>
    </subcellularLocation>
</comment>
<feature type="repeat" description="Solcar" evidence="9">
    <location>
        <begin position="103"/>
        <end position="186"/>
    </location>
</feature>
<dbReference type="PANTHER" id="PTHR45624:SF12">
    <property type="entry name" value="MITOCHONDRIAL ORNITHINE TRANSPORTER 1"/>
    <property type="match status" value="1"/>
</dbReference>
<gene>
    <name evidence="11" type="ORF">OMED0930_LOCUS1935</name>
</gene>
<dbReference type="SUPFAM" id="SSF103506">
    <property type="entry name" value="Mitochondrial carrier"/>
    <property type="match status" value="1"/>
</dbReference>
<evidence type="ECO:0000256" key="7">
    <source>
        <dbReference type="ARBA" id="ARBA00023128"/>
    </source>
</evidence>
<keyword evidence="3 10" id="KW-0813">Transport</keyword>
<keyword evidence="7" id="KW-0496">Mitochondrion</keyword>
<dbReference type="Pfam" id="PF00153">
    <property type="entry name" value="Mito_carr"/>
    <property type="match status" value="3"/>
</dbReference>
<dbReference type="GO" id="GO:0000064">
    <property type="term" value="F:L-ornithine transmembrane transporter activity"/>
    <property type="evidence" value="ECO:0007669"/>
    <property type="project" value="TreeGrafter"/>
</dbReference>
<dbReference type="InterPro" id="IPR023395">
    <property type="entry name" value="MCP_dom_sf"/>
</dbReference>
<organism evidence="11">
    <name type="scientific">Ostreococcus mediterraneus</name>
    <dbReference type="NCBI Taxonomy" id="1486918"/>
    <lineage>
        <taxon>Eukaryota</taxon>
        <taxon>Viridiplantae</taxon>
        <taxon>Chlorophyta</taxon>
        <taxon>Mamiellophyceae</taxon>
        <taxon>Mamiellales</taxon>
        <taxon>Bathycoccaceae</taxon>
        <taxon>Ostreococcus</taxon>
    </lineage>
</organism>
<reference evidence="11" key="1">
    <citation type="submission" date="2021-01" db="EMBL/GenBank/DDBJ databases">
        <authorList>
            <person name="Corre E."/>
            <person name="Pelletier E."/>
            <person name="Niang G."/>
            <person name="Scheremetjew M."/>
            <person name="Finn R."/>
            <person name="Kale V."/>
            <person name="Holt S."/>
            <person name="Cochrane G."/>
            <person name="Meng A."/>
            <person name="Brown T."/>
            <person name="Cohen L."/>
        </authorList>
    </citation>
    <scope>NUCLEOTIDE SEQUENCE</scope>
    <source>
        <strain evidence="11">Clade-D-RCC1621</strain>
    </source>
</reference>
<evidence type="ECO:0000256" key="2">
    <source>
        <dbReference type="ARBA" id="ARBA00006375"/>
    </source>
</evidence>
<dbReference type="EMBL" id="HBFO01002785">
    <property type="protein sequence ID" value="CAD8810841.1"/>
    <property type="molecule type" value="Transcribed_RNA"/>
</dbReference>
<evidence type="ECO:0000256" key="4">
    <source>
        <dbReference type="ARBA" id="ARBA00022692"/>
    </source>
</evidence>
<keyword evidence="6" id="KW-1133">Transmembrane helix</keyword>